<dbReference type="Proteomes" id="UP000238634">
    <property type="component" value="Unassembled WGS sequence"/>
</dbReference>
<accession>A0A2T1DLJ9</accession>
<organism evidence="2 3">
    <name type="scientific">Phormidesmis priestleyi ULC007</name>
    <dbReference type="NCBI Taxonomy" id="1920490"/>
    <lineage>
        <taxon>Bacteria</taxon>
        <taxon>Bacillati</taxon>
        <taxon>Cyanobacteriota</taxon>
        <taxon>Cyanophyceae</taxon>
        <taxon>Leptolyngbyales</taxon>
        <taxon>Leptolyngbyaceae</taxon>
        <taxon>Phormidesmis</taxon>
    </lineage>
</organism>
<sequence>MHAAENETSPANLLRCPELLAPAGHWDCAKAAVENGADAIYFGLDRFNARMRAQNFTEADLPQLMEFLHRRGVKGYVTLNTLIFPAELAEAEQYLRTIISAGVDAAIVQDIGICRLIRHLSPDFPIHASTQMTITSAAGVEFAQTIGCQLVVLARECSIKEINKIQQQIAEKNVSLPLEVFVHGALCVAYSGQCLTSESLGGRSANRGECAQACRMPYELISDGQVIDLGNQDNRKYLLSPQDLAGLDVLPELVKTGVSCLKIEGRLKSPEYVASVTRVYRQALDRAMSDLESTDQGSEDRYNLEMAFSRGLYTGWFEGINNQALVHARFGKKRGVYLGEVTQICNEQITLRLQAPLKPGDGVVFDSGHPEASEEGGRIYTIDRQGQDAILAFGRGALNFKRIHLGDRVWKTSDPELDHQVRQTYAGDTPHFQRPIDLEIYGDIGQTLGVIARDRVGHVVQVESEMLLVEAHSKPLTSDRLQEQLGRLGNTPFCLDCLTNHLNSSVMLPVSELNRIRREIVAQLETLRAQPKRWQFDSNAMLSELLPVVLDRTVASPRLLVLVRSLGQLRAALETDIQTLYCEFEDPRTYKQAVQLVRQHGKEVWVAPPRIIKPGENWILQQVRDAQADGYLVRNYDQLQFFEQTRCIGDFSLNVANALTADYLMQTFVLERVTASYDLNISQLQDLLTSASPDWFEVTIHQHMPMFHMEHCVFCAFMSDGTDYTNCGRPCEKHDVKLRDRVGTEHILTADAGCRNTVFNGKAQTGAEYFQSLVKLGVNHFRIEFVNEAPEHIKHTIECYQKLLKGEINGSQLWRSLNLQNQLGVTRGTF</sequence>
<evidence type="ECO:0000313" key="3">
    <source>
        <dbReference type="Proteomes" id="UP000238634"/>
    </source>
</evidence>
<evidence type="ECO:0000259" key="1">
    <source>
        <dbReference type="Pfam" id="PF12392"/>
    </source>
</evidence>
<comment type="caution">
    <text evidence="2">The sequence shown here is derived from an EMBL/GenBank/DDBJ whole genome shotgun (WGS) entry which is preliminary data.</text>
</comment>
<dbReference type="InterPro" id="IPR051454">
    <property type="entry name" value="RNA/ubiquinone_mod_enzymes"/>
</dbReference>
<keyword evidence="3" id="KW-1185">Reference proteome</keyword>
<dbReference type="EMBL" id="PVWG01000003">
    <property type="protein sequence ID" value="PSB21335.1"/>
    <property type="molecule type" value="Genomic_DNA"/>
</dbReference>
<protein>
    <submittedName>
        <fullName evidence="2">U32 family peptidase</fullName>
    </submittedName>
</protein>
<dbReference type="OrthoDB" id="9807498at2"/>
<dbReference type="InterPro" id="IPR020988">
    <property type="entry name" value="Pept_U32_collagenase"/>
</dbReference>
<evidence type="ECO:0000313" key="2">
    <source>
        <dbReference type="EMBL" id="PSB21335.1"/>
    </source>
</evidence>
<dbReference type="InterPro" id="IPR001539">
    <property type="entry name" value="Peptidase_U32"/>
</dbReference>
<dbReference type="AlphaFoldDB" id="A0A2T1DLJ9"/>
<dbReference type="PANTHER" id="PTHR30217">
    <property type="entry name" value="PEPTIDASE U32 FAMILY"/>
    <property type="match status" value="1"/>
</dbReference>
<dbReference type="PANTHER" id="PTHR30217:SF10">
    <property type="entry name" value="23S RRNA 5-HYDROXYCYTIDINE C2501 SYNTHASE"/>
    <property type="match status" value="1"/>
</dbReference>
<gene>
    <name evidence="2" type="ORF">C7B65_04450</name>
</gene>
<proteinExistence type="predicted"/>
<dbReference type="Pfam" id="PF01136">
    <property type="entry name" value="Peptidase_U32"/>
    <property type="match status" value="2"/>
</dbReference>
<reference evidence="2 3" key="1">
    <citation type="submission" date="2018-02" db="EMBL/GenBank/DDBJ databases">
        <authorList>
            <person name="Cohen D.B."/>
            <person name="Kent A.D."/>
        </authorList>
    </citation>
    <scope>NUCLEOTIDE SEQUENCE [LARGE SCALE GENOMIC DNA]</scope>
    <source>
        <strain evidence="2 3">ULC007</strain>
    </source>
</reference>
<name>A0A2T1DLJ9_9CYAN</name>
<reference evidence="2 3" key="2">
    <citation type="submission" date="2018-03" db="EMBL/GenBank/DDBJ databases">
        <title>The ancient ancestry and fast evolution of plastids.</title>
        <authorList>
            <person name="Moore K.R."/>
            <person name="Magnabosco C."/>
            <person name="Momper L."/>
            <person name="Gold D.A."/>
            <person name="Bosak T."/>
            <person name="Fournier G.P."/>
        </authorList>
    </citation>
    <scope>NUCLEOTIDE SEQUENCE [LARGE SCALE GENOMIC DNA]</scope>
    <source>
        <strain evidence="2 3">ULC007</strain>
    </source>
</reference>
<dbReference type="STRING" id="1920490.GCA_001895925_02189"/>
<feature type="domain" description="Peptidase U32 collagenase" evidence="1">
    <location>
        <begin position="409"/>
        <end position="528"/>
    </location>
</feature>
<dbReference type="Pfam" id="PF12392">
    <property type="entry name" value="DUF3656"/>
    <property type="match status" value="1"/>
</dbReference>